<dbReference type="PANTHER" id="PTHR31286:SF99">
    <property type="entry name" value="DUF4283 DOMAIN-CONTAINING PROTEIN"/>
    <property type="match status" value="1"/>
</dbReference>
<proteinExistence type="predicted"/>
<feature type="region of interest" description="Disordered" evidence="1">
    <location>
        <begin position="1"/>
        <end position="46"/>
    </location>
</feature>
<organism evidence="3 4">
    <name type="scientific">Pisum sativum</name>
    <name type="common">Garden pea</name>
    <name type="synonym">Lathyrus oleraceus</name>
    <dbReference type="NCBI Taxonomy" id="3888"/>
    <lineage>
        <taxon>Eukaryota</taxon>
        <taxon>Viridiplantae</taxon>
        <taxon>Streptophyta</taxon>
        <taxon>Embryophyta</taxon>
        <taxon>Tracheophyta</taxon>
        <taxon>Spermatophyta</taxon>
        <taxon>Magnoliopsida</taxon>
        <taxon>eudicotyledons</taxon>
        <taxon>Gunneridae</taxon>
        <taxon>Pentapetalae</taxon>
        <taxon>rosids</taxon>
        <taxon>fabids</taxon>
        <taxon>Fabales</taxon>
        <taxon>Fabaceae</taxon>
        <taxon>Papilionoideae</taxon>
        <taxon>50 kb inversion clade</taxon>
        <taxon>NPAAA clade</taxon>
        <taxon>Hologalegina</taxon>
        <taxon>IRL clade</taxon>
        <taxon>Fabeae</taxon>
        <taxon>Lathyrus</taxon>
    </lineage>
</organism>
<evidence type="ECO:0000313" key="3">
    <source>
        <dbReference type="EMBL" id="KAI5412275.1"/>
    </source>
</evidence>
<gene>
    <name evidence="3" type="ORF">KIW84_057077</name>
</gene>
<comment type="caution">
    <text evidence="3">The sequence shown here is derived from an EMBL/GenBank/DDBJ whole genome shotgun (WGS) entry which is preliminary data.</text>
</comment>
<sequence length="138" mass="15743">MSASPGFALANHVKQSKEDDSQPRGNEHIKEGTTGFNASSSTPNVPWKSGVIVKLLRRKIGYKALETQLKQMWVRRGIIIIIYWENGYYLVAFSNEEDKVAALPDGPWFIYDHYLTVKDWSPNFQPESDTIIEVAVWI</sequence>
<dbReference type="InterPro" id="IPR040256">
    <property type="entry name" value="At4g02000-like"/>
</dbReference>
<dbReference type="EMBL" id="JAMSHJ010000005">
    <property type="protein sequence ID" value="KAI5412275.1"/>
    <property type="molecule type" value="Genomic_DNA"/>
</dbReference>
<dbReference type="Proteomes" id="UP001058974">
    <property type="component" value="Chromosome 5"/>
</dbReference>
<evidence type="ECO:0000256" key="1">
    <source>
        <dbReference type="SAM" id="MobiDB-lite"/>
    </source>
</evidence>
<keyword evidence="4" id="KW-1185">Reference proteome</keyword>
<feature type="compositionally biased region" description="Basic and acidic residues" evidence="1">
    <location>
        <begin position="15"/>
        <end position="31"/>
    </location>
</feature>
<reference evidence="3 4" key="1">
    <citation type="journal article" date="2022" name="Nat. Genet.">
        <title>Improved pea reference genome and pan-genome highlight genomic features and evolutionary characteristics.</title>
        <authorList>
            <person name="Yang T."/>
            <person name="Liu R."/>
            <person name="Luo Y."/>
            <person name="Hu S."/>
            <person name="Wang D."/>
            <person name="Wang C."/>
            <person name="Pandey M.K."/>
            <person name="Ge S."/>
            <person name="Xu Q."/>
            <person name="Li N."/>
            <person name="Li G."/>
            <person name="Huang Y."/>
            <person name="Saxena R.K."/>
            <person name="Ji Y."/>
            <person name="Li M."/>
            <person name="Yan X."/>
            <person name="He Y."/>
            <person name="Liu Y."/>
            <person name="Wang X."/>
            <person name="Xiang C."/>
            <person name="Varshney R.K."/>
            <person name="Ding H."/>
            <person name="Gao S."/>
            <person name="Zong X."/>
        </authorList>
    </citation>
    <scope>NUCLEOTIDE SEQUENCE [LARGE SCALE GENOMIC DNA]</scope>
    <source>
        <strain evidence="3 4">cv. Zhongwan 6</strain>
    </source>
</reference>
<evidence type="ECO:0000313" key="4">
    <source>
        <dbReference type="Proteomes" id="UP001058974"/>
    </source>
</evidence>
<feature type="domain" description="DUF4283" evidence="2">
    <location>
        <begin position="47"/>
        <end position="127"/>
    </location>
</feature>
<name>A0A9D4X389_PEA</name>
<dbReference type="AlphaFoldDB" id="A0A9D4X389"/>
<dbReference type="InterPro" id="IPR025558">
    <property type="entry name" value="DUF4283"/>
</dbReference>
<dbReference type="Pfam" id="PF14111">
    <property type="entry name" value="DUF4283"/>
    <property type="match status" value="1"/>
</dbReference>
<feature type="compositionally biased region" description="Polar residues" evidence="1">
    <location>
        <begin position="34"/>
        <end position="44"/>
    </location>
</feature>
<dbReference type="PANTHER" id="PTHR31286">
    <property type="entry name" value="GLYCINE-RICH CELL WALL STRUCTURAL PROTEIN 1.8-LIKE"/>
    <property type="match status" value="1"/>
</dbReference>
<evidence type="ECO:0000259" key="2">
    <source>
        <dbReference type="Pfam" id="PF14111"/>
    </source>
</evidence>
<protein>
    <recommendedName>
        <fullName evidence="2">DUF4283 domain-containing protein</fullName>
    </recommendedName>
</protein>
<accession>A0A9D4X389</accession>
<dbReference type="Gramene" id="Psat05G0707700-T1">
    <property type="protein sequence ID" value="KAI5412275.1"/>
    <property type="gene ID" value="KIW84_057077"/>
</dbReference>